<evidence type="ECO:0000259" key="1">
    <source>
        <dbReference type="Pfam" id="PF00535"/>
    </source>
</evidence>
<dbReference type="AlphaFoldDB" id="A0AAX2JD36"/>
<accession>A0AAX2JD36</accession>
<dbReference type="CDD" id="cd04186">
    <property type="entry name" value="GT_2_like_c"/>
    <property type="match status" value="1"/>
</dbReference>
<dbReference type="PANTHER" id="PTHR43179">
    <property type="entry name" value="RHAMNOSYLTRANSFERASE WBBL"/>
    <property type="match status" value="1"/>
</dbReference>
<dbReference type="GeneID" id="78453431"/>
<keyword evidence="2" id="KW-0808">Transferase</keyword>
<dbReference type="Proteomes" id="UP000249008">
    <property type="component" value="Chromosome 1"/>
</dbReference>
<keyword evidence="2" id="KW-0328">Glycosyltransferase</keyword>
<protein>
    <submittedName>
        <fullName evidence="2">dTDP-Rha:alpha-D-GlcNAc-pyrophosphate polyprenol, alpha-3-L-rhamnosyltransferase</fullName>
        <ecNumber evidence="2">2.4.-.-</ecNumber>
    </submittedName>
</protein>
<gene>
    <name evidence="2" type="primary">wbbL</name>
    <name evidence="2" type="ORF">NCTC12112_02143</name>
</gene>
<evidence type="ECO:0000313" key="2">
    <source>
        <dbReference type="EMBL" id="SQJ06913.1"/>
    </source>
</evidence>
<dbReference type="GO" id="GO:0016757">
    <property type="term" value="F:glycosyltransferase activity"/>
    <property type="evidence" value="ECO:0007669"/>
    <property type="project" value="UniProtKB-KW"/>
</dbReference>
<name>A0AAX2JD36_9FUSO</name>
<dbReference type="SUPFAM" id="SSF53448">
    <property type="entry name" value="Nucleotide-diphospho-sugar transferases"/>
    <property type="match status" value="1"/>
</dbReference>
<dbReference type="KEGG" id="ful:C4N20_01330"/>
<sequence>MFDITASIVTYKTNKEELKKILNSFLNTKLKVKVWISDNSPSNDLEVEILNLNDQRIEYMFNDCNGGYGYGHNKTIEKIKNNSKYHLIINPDIYFDRGVLEKIFEYMELNKDIGQLMPLVKHPNGEIQYLCKRYPTPMNLFLRRFCPFKKIIEKQDYLYEMRDLGYEKIREVPLLSGCFMFLRTEIFVKVNGFDERFFMYMEDFDLCRRIGEISKIIFYPEVEIFHNHAKESFKNKKMMWEHIKSAIKYFDKWGWI</sequence>
<evidence type="ECO:0000313" key="3">
    <source>
        <dbReference type="Proteomes" id="UP000249008"/>
    </source>
</evidence>
<dbReference type="EMBL" id="LS483487">
    <property type="protein sequence ID" value="SQJ06913.1"/>
    <property type="molecule type" value="Genomic_DNA"/>
</dbReference>
<dbReference type="InterPro" id="IPR001173">
    <property type="entry name" value="Glyco_trans_2-like"/>
</dbReference>
<dbReference type="InterPro" id="IPR029044">
    <property type="entry name" value="Nucleotide-diphossugar_trans"/>
</dbReference>
<dbReference type="Pfam" id="PF00535">
    <property type="entry name" value="Glycos_transf_2"/>
    <property type="match status" value="1"/>
</dbReference>
<dbReference type="EC" id="2.4.-.-" evidence="2"/>
<dbReference type="Gene3D" id="3.90.550.10">
    <property type="entry name" value="Spore Coat Polysaccharide Biosynthesis Protein SpsA, Chain A"/>
    <property type="match status" value="1"/>
</dbReference>
<proteinExistence type="predicted"/>
<feature type="domain" description="Glycosyltransferase 2-like" evidence="1">
    <location>
        <begin position="8"/>
        <end position="114"/>
    </location>
</feature>
<dbReference type="PANTHER" id="PTHR43179:SF10">
    <property type="entry name" value="GLYCOSYL TRANSFERASE"/>
    <property type="match status" value="1"/>
</dbReference>
<organism evidence="2 3">
    <name type="scientific">Fusobacterium ulcerans</name>
    <dbReference type="NCBI Taxonomy" id="861"/>
    <lineage>
        <taxon>Bacteria</taxon>
        <taxon>Fusobacteriati</taxon>
        <taxon>Fusobacteriota</taxon>
        <taxon>Fusobacteriia</taxon>
        <taxon>Fusobacteriales</taxon>
        <taxon>Fusobacteriaceae</taxon>
        <taxon>Fusobacterium</taxon>
    </lineage>
</organism>
<dbReference type="RefSeq" id="WP_005981666.1">
    <property type="nucleotide sequence ID" value="NZ_CABKNW010000005.1"/>
</dbReference>
<reference evidence="2 3" key="1">
    <citation type="submission" date="2018-06" db="EMBL/GenBank/DDBJ databases">
        <authorList>
            <consortium name="Pathogen Informatics"/>
            <person name="Doyle S."/>
        </authorList>
    </citation>
    <scope>NUCLEOTIDE SEQUENCE [LARGE SCALE GENOMIC DNA]</scope>
    <source>
        <strain evidence="2 3">NCTC12112</strain>
    </source>
</reference>